<dbReference type="Gene3D" id="3.40.50.1820">
    <property type="entry name" value="alpha/beta hydrolase"/>
    <property type="match status" value="1"/>
</dbReference>
<dbReference type="Pfam" id="PF08237">
    <property type="entry name" value="PE-PPE"/>
    <property type="match status" value="1"/>
</dbReference>
<sequence length="499" mass="51954">MLTTPEILGTAATEVDGIAAAIRAANAAATGPISNVLAAAGDEVSAAAAALFNGYAEEYLAIVKHTAAFHSSFTQTLAGAAAAYAHAEAANAAAVSHAVNAVNTPIQSLLGRSPVGESGGINTPATASAAALEDPIVALVMGHTSLPLPDAEYVTEILTNYIQPVFPGAIGQALFTPEQFWPVTPDLGNLTYNQSVAQGVPLLHNAITTQLAAANDVVVFGFSQSAAIAHYEINALMALGAGAPDPSDLAFVLTGHPNNPDGGLLARFPGFYIPFLDVSFNGATPADNPYATTIYTAQYDPVAHMPQYPLHILSDINAIMGYFYVHNTYPGLTAAELANAVPLPTSPGYTGNTEYFMLLTQDLPLLQPIRDIPVVGPPLANLIQPQLRVLVDLGYADYGPGGNYADVPTPAALFSVPNPFAVSYYLLKGSLQAPYGAIVDIGVDAGLLGPEWLPNTYPWVPSTSPGLNFYFGQRQVTALSMLSGALGDVFRLIPPPVFP</sequence>
<gene>
    <name evidence="3" type="ORF">F6B93_01420</name>
</gene>
<dbReference type="Gene3D" id="1.10.287.850">
    <property type="entry name" value="HP0062-like domain"/>
    <property type="match status" value="1"/>
</dbReference>
<dbReference type="KEGG" id="mspg:F6B93_01420"/>
<name>A0A975JUG3_9MYCO</name>
<dbReference type="InterPro" id="IPR029058">
    <property type="entry name" value="AB_hydrolase_fold"/>
</dbReference>
<proteinExistence type="predicted"/>
<dbReference type="InterPro" id="IPR000084">
    <property type="entry name" value="PE-PGRS_N"/>
</dbReference>
<dbReference type="Pfam" id="PF00934">
    <property type="entry name" value="PE"/>
    <property type="match status" value="1"/>
</dbReference>
<evidence type="ECO:0000259" key="2">
    <source>
        <dbReference type="Pfam" id="PF08237"/>
    </source>
</evidence>
<dbReference type="SUPFAM" id="SSF53474">
    <property type="entry name" value="alpha/beta-Hydrolases"/>
    <property type="match status" value="1"/>
</dbReference>
<keyword evidence="4" id="KW-1185">Reference proteome</keyword>
<feature type="domain" description="PE-PPE" evidence="2">
    <location>
        <begin position="167"/>
        <end position="395"/>
    </location>
</feature>
<dbReference type="SUPFAM" id="SSF140459">
    <property type="entry name" value="PE/PPE dimer-like"/>
    <property type="match status" value="1"/>
</dbReference>
<evidence type="ECO:0000313" key="3">
    <source>
        <dbReference type="EMBL" id="QUR65912.1"/>
    </source>
</evidence>
<accession>A0A975JUG3</accession>
<dbReference type="AlphaFoldDB" id="A0A975JUG3"/>
<protein>
    <submittedName>
        <fullName evidence="3">PE-PPE domain-containing protein</fullName>
    </submittedName>
</protein>
<dbReference type="EMBL" id="CP046600">
    <property type="protein sequence ID" value="QUR65912.1"/>
    <property type="molecule type" value="Genomic_DNA"/>
</dbReference>
<evidence type="ECO:0000313" key="4">
    <source>
        <dbReference type="Proteomes" id="UP000682202"/>
    </source>
</evidence>
<dbReference type="InterPro" id="IPR038332">
    <property type="entry name" value="PPE_sf"/>
</dbReference>
<dbReference type="RefSeq" id="WP_211697392.1">
    <property type="nucleotide sequence ID" value="NZ_CP046600.1"/>
</dbReference>
<evidence type="ECO:0000259" key="1">
    <source>
        <dbReference type="Pfam" id="PF00934"/>
    </source>
</evidence>
<feature type="domain" description="PE" evidence="1">
    <location>
        <begin position="1"/>
        <end position="91"/>
    </location>
</feature>
<organism evidence="3 4">
    <name type="scientific">Mycobacterium spongiae</name>
    <dbReference type="NCBI Taxonomy" id="886343"/>
    <lineage>
        <taxon>Bacteria</taxon>
        <taxon>Bacillati</taxon>
        <taxon>Actinomycetota</taxon>
        <taxon>Actinomycetes</taxon>
        <taxon>Mycobacteriales</taxon>
        <taxon>Mycobacteriaceae</taxon>
        <taxon>Mycobacterium</taxon>
    </lineage>
</organism>
<dbReference type="InterPro" id="IPR013228">
    <property type="entry name" value="PE-PPE_C"/>
</dbReference>
<reference evidence="3" key="1">
    <citation type="submission" date="2019-12" db="EMBL/GenBank/DDBJ databases">
        <title>Mycobacterium spongiae sp. nov.</title>
        <authorList>
            <person name="Stinear T."/>
        </authorList>
    </citation>
    <scope>NUCLEOTIDE SEQUENCE</scope>
    <source>
        <strain evidence="3">FSD4b-SM</strain>
    </source>
</reference>
<dbReference type="Proteomes" id="UP000682202">
    <property type="component" value="Chromosome"/>
</dbReference>